<comment type="caution">
    <text evidence="2">The sequence shown here is derived from an EMBL/GenBank/DDBJ whole genome shotgun (WGS) entry which is preliminary data.</text>
</comment>
<keyword evidence="2" id="KW-0540">Nuclease</keyword>
<feature type="domain" description="Homing endonuclease LAGLIDADG" evidence="1">
    <location>
        <begin position="22"/>
        <end position="129"/>
    </location>
</feature>
<dbReference type="GO" id="GO:0004519">
    <property type="term" value="F:endonuclease activity"/>
    <property type="evidence" value="ECO:0007669"/>
    <property type="project" value="UniProtKB-KW"/>
</dbReference>
<accession>A0A2H0UWU3</accession>
<evidence type="ECO:0000313" key="3">
    <source>
        <dbReference type="Proteomes" id="UP000228906"/>
    </source>
</evidence>
<dbReference type="InterPro" id="IPR004860">
    <property type="entry name" value="LAGLIDADG_dom"/>
</dbReference>
<proteinExistence type="predicted"/>
<evidence type="ECO:0000313" key="2">
    <source>
        <dbReference type="EMBL" id="PIR91275.1"/>
    </source>
</evidence>
<dbReference type="AlphaFoldDB" id="A0A2H0UWU3"/>
<dbReference type="InterPro" id="IPR027434">
    <property type="entry name" value="Homing_endonucl"/>
</dbReference>
<dbReference type="InterPro" id="IPR051289">
    <property type="entry name" value="LAGLIDADG_Endonuclease"/>
</dbReference>
<gene>
    <name evidence="2" type="ORF">COU03_02470</name>
</gene>
<keyword evidence="2" id="KW-0378">Hydrolase</keyword>
<dbReference type="PANTHER" id="PTHR36181:SF4">
    <property type="entry name" value="LAGLIDADG ENDONUCLEASE"/>
    <property type="match status" value="1"/>
</dbReference>
<dbReference type="SUPFAM" id="SSF55608">
    <property type="entry name" value="Homing endonucleases"/>
    <property type="match status" value="1"/>
</dbReference>
<reference evidence="3" key="1">
    <citation type="submission" date="2017-09" db="EMBL/GenBank/DDBJ databases">
        <title>Depth-based differentiation of microbial function through sediment-hosted aquifers and enrichment of novel symbionts in the deep terrestrial subsurface.</title>
        <authorList>
            <person name="Probst A.J."/>
            <person name="Ladd B."/>
            <person name="Jarett J.K."/>
            <person name="Geller-Mcgrath D.E."/>
            <person name="Sieber C.M.K."/>
            <person name="Emerson J.B."/>
            <person name="Anantharaman K."/>
            <person name="Thomas B.C."/>
            <person name="Malmstrom R."/>
            <person name="Stieglmeier M."/>
            <person name="Klingl A."/>
            <person name="Woyke T."/>
            <person name="Ryan C.M."/>
            <person name="Banfield J.F."/>
        </authorList>
    </citation>
    <scope>NUCLEOTIDE SEQUENCE [LARGE SCALE GENOMIC DNA]</scope>
</reference>
<dbReference type="Pfam" id="PF00961">
    <property type="entry name" value="LAGLIDADG_1"/>
    <property type="match status" value="1"/>
</dbReference>
<sequence length="160" mass="19007">MTSEKASGADNQQERFNFANWLVGFTDGEGCFTISFFTHPKSRLRLKWQVFPEFVITQEEKSHKALKEMQEFFGCGKIYLNKRRDNHHQHLLKFVVRDRDDLLTKIIPFFENYPLRSAKINDFRIFAKILHIMQKGGHLQESGLAKIRILVQKMNTRKYR</sequence>
<dbReference type="Gene3D" id="3.10.28.10">
    <property type="entry name" value="Homing endonucleases"/>
    <property type="match status" value="1"/>
</dbReference>
<protein>
    <submittedName>
        <fullName evidence="2">Endonuclease</fullName>
    </submittedName>
</protein>
<dbReference type="Proteomes" id="UP000228906">
    <property type="component" value="Unassembled WGS sequence"/>
</dbReference>
<keyword evidence="2" id="KW-0255">Endonuclease</keyword>
<name>A0A2H0UWU3_9BACT</name>
<organism evidence="2 3">
    <name type="scientific">bacterium (Candidatus Gribaldobacteria) CG10_big_fil_rev_8_21_14_0_10_41_12</name>
    <dbReference type="NCBI Taxonomy" id="2014277"/>
    <lineage>
        <taxon>Bacteria</taxon>
        <taxon>Candidatus Gribaldobacteria</taxon>
    </lineage>
</organism>
<dbReference type="EMBL" id="PFAV01000044">
    <property type="protein sequence ID" value="PIR91275.1"/>
    <property type="molecule type" value="Genomic_DNA"/>
</dbReference>
<dbReference type="PANTHER" id="PTHR36181">
    <property type="entry name" value="INTRON-ENCODED ENDONUCLEASE AI3-RELATED"/>
    <property type="match status" value="1"/>
</dbReference>
<evidence type="ECO:0000259" key="1">
    <source>
        <dbReference type="Pfam" id="PF00961"/>
    </source>
</evidence>